<evidence type="ECO:0000313" key="2">
    <source>
        <dbReference type="EMBL" id="KAF6427966.1"/>
    </source>
</evidence>
<dbReference type="Proteomes" id="UP000593571">
    <property type="component" value="Unassembled WGS sequence"/>
</dbReference>
<feature type="compositionally biased region" description="Low complexity" evidence="1">
    <location>
        <begin position="271"/>
        <end position="280"/>
    </location>
</feature>
<proteinExistence type="predicted"/>
<evidence type="ECO:0000256" key="1">
    <source>
        <dbReference type="SAM" id="MobiDB-lite"/>
    </source>
</evidence>
<name>A0A7J8DY44_ROUAE</name>
<organism evidence="2 3">
    <name type="scientific">Rousettus aegyptiacus</name>
    <name type="common">Egyptian fruit bat</name>
    <name type="synonym">Pteropus aegyptiacus</name>
    <dbReference type="NCBI Taxonomy" id="9407"/>
    <lineage>
        <taxon>Eukaryota</taxon>
        <taxon>Metazoa</taxon>
        <taxon>Chordata</taxon>
        <taxon>Craniata</taxon>
        <taxon>Vertebrata</taxon>
        <taxon>Euteleostomi</taxon>
        <taxon>Mammalia</taxon>
        <taxon>Eutheria</taxon>
        <taxon>Laurasiatheria</taxon>
        <taxon>Chiroptera</taxon>
        <taxon>Yinpterochiroptera</taxon>
        <taxon>Pteropodoidea</taxon>
        <taxon>Pteropodidae</taxon>
        <taxon>Rousettinae</taxon>
        <taxon>Rousettus</taxon>
    </lineage>
</organism>
<gene>
    <name evidence="2" type="ORF">HJG63_008426</name>
</gene>
<protein>
    <submittedName>
        <fullName evidence="2">Uncharacterized protein</fullName>
    </submittedName>
</protein>
<comment type="caution">
    <text evidence="2">The sequence shown here is derived from an EMBL/GenBank/DDBJ whole genome shotgun (WGS) entry which is preliminary data.</text>
</comment>
<keyword evidence="3" id="KW-1185">Reference proteome</keyword>
<dbReference type="AlphaFoldDB" id="A0A7J8DY44"/>
<feature type="compositionally biased region" description="Low complexity" evidence="1">
    <location>
        <begin position="113"/>
        <end position="128"/>
    </location>
</feature>
<evidence type="ECO:0000313" key="3">
    <source>
        <dbReference type="Proteomes" id="UP000593571"/>
    </source>
</evidence>
<dbReference type="EMBL" id="JACASE010000011">
    <property type="protein sequence ID" value="KAF6427966.1"/>
    <property type="molecule type" value="Genomic_DNA"/>
</dbReference>
<feature type="region of interest" description="Disordered" evidence="1">
    <location>
        <begin position="258"/>
        <end position="280"/>
    </location>
</feature>
<feature type="region of interest" description="Disordered" evidence="1">
    <location>
        <begin position="1"/>
        <end position="175"/>
    </location>
</feature>
<accession>A0A7J8DY44</accession>
<sequence>MPTGCQAPGFRKGDACLRGGAGPLRGARLRAGRVGRPGSELGQTDPLSCDRWREGVPTAHHAAGARRELGSQPPSRGVGSEPQERRSAPKSRSASHLHGDASESPPLSPWGAPPSSWGSGASAVAGGPRVPGGTGRRQAISRGAVPRLASATRSCQVFSGRRHHPRSGMRPSWLGQRSAKVSSDVLSGFSLLLGAVGPAGWPSHLPIPGPQRAARRPLSELLPVAQARRPRAHWGVALDVPPWTGWRAQAGHVFRKQTIHEPASQHRRPPAARLPAPRNN</sequence>
<reference evidence="2 3" key="1">
    <citation type="journal article" date="2020" name="Nature">
        <title>Six reference-quality genomes reveal evolution of bat adaptations.</title>
        <authorList>
            <person name="Jebb D."/>
            <person name="Huang Z."/>
            <person name="Pippel M."/>
            <person name="Hughes G.M."/>
            <person name="Lavrichenko K."/>
            <person name="Devanna P."/>
            <person name="Winkler S."/>
            <person name="Jermiin L.S."/>
            <person name="Skirmuntt E.C."/>
            <person name="Katzourakis A."/>
            <person name="Burkitt-Gray L."/>
            <person name="Ray D.A."/>
            <person name="Sullivan K.A.M."/>
            <person name="Roscito J.G."/>
            <person name="Kirilenko B.M."/>
            <person name="Davalos L.M."/>
            <person name="Corthals A.P."/>
            <person name="Power M.L."/>
            <person name="Jones G."/>
            <person name="Ransome R.D."/>
            <person name="Dechmann D.K.N."/>
            <person name="Locatelli A.G."/>
            <person name="Puechmaille S.J."/>
            <person name="Fedrigo O."/>
            <person name="Jarvis E.D."/>
            <person name="Hiller M."/>
            <person name="Vernes S.C."/>
            <person name="Myers E.W."/>
            <person name="Teeling E.C."/>
        </authorList>
    </citation>
    <scope>NUCLEOTIDE SEQUENCE [LARGE SCALE GENOMIC DNA]</scope>
    <source>
        <strain evidence="2">MRouAeg1</strain>
        <tissue evidence="2">Muscle</tissue>
    </source>
</reference>